<feature type="transmembrane region" description="Helical" evidence="1">
    <location>
        <begin position="201"/>
        <end position="223"/>
    </location>
</feature>
<keyword evidence="1" id="KW-1133">Transmembrane helix</keyword>
<feature type="transmembrane region" description="Helical" evidence="1">
    <location>
        <begin position="97"/>
        <end position="116"/>
    </location>
</feature>
<name>A0A0G3G2X1_9GAMM</name>
<protein>
    <recommendedName>
        <fullName evidence="2">EamA domain-containing protein</fullName>
    </recommendedName>
</protein>
<feature type="transmembrane region" description="Helical" evidence="1">
    <location>
        <begin position="260"/>
        <end position="279"/>
    </location>
</feature>
<evidence type="ECO:0000259" key="2">
    <source>
        <dbReference type="Pfam" id="PF00892"/>
    </source>
</evidence>
<dbReference type="EMBL" id="CP011367">
    <property type="protein sequence ID" value="AKJ95593.1"/>
    <property type="molecule type" value="Genomic_DNA"/>
</dbReference>
<reference evidence="3 4" key="1">
    <citation type="submission" date="2015-04" db="EMBL/GenBank/DDBJ databases">
        <title>Complete Sequence for the Genome of the Thioalkalivibrio versutus D301.</title>
        <authorList>
            <person name="Mu T."/>
            <person name="Zhou J."/>
            <person name="Xu X."/>
        </authorList>
    </citation>
    <scope>NUCLEOTIDE SEQUENCE [LARGE SCALE GENOMIC DNA]</scope>
    <source>
        <strain evidence="3 4">D301</strain>
    </source>
</reference>
<proteinExistence type="predicted"/>
<sequence>MQREHLHGSLLAFTGVMALSLDGLLVRLANTQGMDIVFWRGLLMALALTLLLRILDGRWAWTHLRLGGRNAGWVAAGFAATTILFVLAILHTTVANVVVILAASPLFAAVFSGLLLREWVPLRTWIAMLIAIGGIVAVLAGSLEAGGWLGDALALLAALVVGINLTLLRRSPRMDRLAVIAAGGMLAALIAWPLATPLAIGLDSLAVLALMGLVQLPLALTLIALSTRFLPAGEVALFLVLEAVFGTLWVWLFLAEAPSTLTLFAGGLVLLTLAVHATWSMRQTGLP</sequence>
<dbReference type="OrthoDB" id="5192439at2"/>
<dbReference type="STRING" id="106634.TVD_09595"/>
<feature type="transmembrane region" description="Helical" evidence="1">
    <location>
        <begin position="177"/>
        <end position="195"/>
    </location>
</feature>
<evidence type="ECO:0000256" key="1">
    <source>
        <dbReference type="SAM" id="Phobius"/>
    </source>
</evidence>
<organism evidence="3 4">
    <name type="scientific">Thioalkalivibrio versutus</name>
    <dbReference type="NCBI Taxonomy" id="106634"/>
    <lineage>
        <taxon>Bacteria</taxon>
        <taxon>Pseudomonadati</taxon>
        <taxon>Pseudomonadota</taxon>
        <taxon>Gammaproteobacteria</taxon>
        <taxon>Chromatiales</taxon>
        <taxon>Ectothiorhodospiraceae</taxon>
        <taxon>Thioalkalivibrio</taxon>
    </lineage>
</organism>
<feature type="transmembrane region" description="Helical" evidence="1">
    <location>
        <begin position="36"/>
        <end position="55"/>
    </location>
</feature>
<dbReference type="RefSeq" id="WP_047251483.1">
    <property type="nucleotide sequence ID" value="NZ_CP011367.1"/>
</dbReference>
<accession>A0A0G3G2X1</accession>
<dbReference type="Pfam" id="PF00892">
    <property type="entry name" value="EamA"/>
    <property type="match status" value="1"/>
</dbReference>
<gene>
    <name evidence="3" type="ORF">TVD_09595</name>
</gene>
<dbReference type="KEGG" id="tvr:TVD_09595"/>
<feature type="transmembrane region" description="Helical" evidence="1">
    <location>
        <begin position="235"/>
        <end position="254"/>
    </location>
</feature>
<dbReference type="GO" id="GO:0016020">
    <property type="term" value="C:membrane"/>
    <property type="evidence" value="ECO:0007669"/>
    <property type="project" value="InterPro"/>
</dbReference>
<dbReference type="SUPFAM" id="SSF103481">
    <property type="entry name" value="Multidrug resistance efflux transporter EmrE"/>
    <property type="match status" value="2"/>
</dbReference>
<feature type="transmembrane region" description="Helical" evidence="1">
    <location>
        <begin position="125"/>
        <end position="143"/>
    </location>
</feature>
<keyword evidence="1" id="KW-0812">Transmembrane</keyword>
<dbReference type="PATRIC" id="fig|106634.4.peg.1964"/>
<feature type="domain" description="EamA" evidence="2">
    <location>
        <begin position="8"/>
        <end position="139"/>
    </location>
</feature>
<dbReference type="InterPro" id="IPR037185">
    <property type="entry name" value="EmrE-like"/>
</dbReference>
<dbReference type="InterPro" id="IPR000620">
    <property type="entry name" value="EamA_dom"/>
</dbReference>
<dbReference type="PANTHER" id="PTHR22911">
    <property type="entry name" value="ACYL-MALONYL CONDENSING ENZYME-RELATED"/>
    <property type="match status" value="1"/>
</dbReference>
<dbReference type="AlphaFoldDB" id="A0A0G3G2X1"/>
<evidence type="ECO:0000313" key="3">
    <source>
        <dbReference type="EMBL" id="AKJ95593.1"/>
    </source>
</evidence>
<feature type="transmembrane region" description="Helical" evidence="1">
    <location>
        <begin position="149"/>
        <end position="168"/>
    </location>
</feature>
<keyword evidence="1" id="KW-0472">Membrane</keyword>
<dbReference type="PANTHER" id="PTHR22911:SF135">
    <property type="entry name" value="BLR4310 PROTEIN"/>
    <property type="match status" value="1"/>
</dbReference>
<feature type="transmembrane region" description="Helical" evidence="1">
    <location>
        <begin position="71"/>
        <end position="91"/>
    </location>
</feature>
<dbReference type="Proteomes" id="UP000064201">
    <property type="component" value="Chromosome"/>
</dbReference>
<keyword evidence="4" id="KW-1185">Reference proteome</keyword>
<evidence type="ECO:0000313" key="4">
    <source>
        <dbReference type="Proteomes" id="UP000064201"/>
    </source>
</evidence>